<sequence>MKTVFTFLGLLIATVTFSQAQNLEGKVTTENIKITNLSVSVTVDSAEEVKTTFDMKDIKSILNEVEGDEEISFEITCNGEKISEGVTKKVSYRVTGNSNDKDAFLKRINKIRKAAITYYNNKE</sequence>
<organism evidence="2 3">
    <name type="scientific">Psychroserpens burtonensis</name>
    <dbReference type="NCBI Taxonomy" id="49278"/>
    <lineage>
        <taxon>Bacteria</taxon>
        <taxon>Pseudomonadati</taxon>
        <taxon>Bacteroidota</taxon>
        <taxon>Flavobacteriia</taxon>
        <taxon>Flavobacteriales</taxon>
        <taxon>Flavobacteriaceae</taxon>
        <taxon>Psychroserpens</taxon>
    </lineage>
</organism>
<gene>
    <name evidence="2" type="ORF">ES692_08800</name>
</gene>
<dbReference type="Proteomes" id="UP000321938">
    <property type="component" value="Unassembled WGS sequence"/>
</dbReference>
<name>A0A5C7B928_9FLAO</name>
<keyword evidence="3" id="KW-1185">Reference proteome</keyword>
<dbReference type="RefSeq" id="WP_028871586.1">
    <property type="nucleotide sequence ID" value="NZ_VOSB01000011.1"/>
</dbReference>
<feature type="signal peptide" evidence="1">
    <location>
        <begin position="1"/>
        <end position="20"/>
    </location>
</feature>
<dbReference type="AlphaFoldDB" id="A0A5C7B928"/>
<evidence type="ECO:0000256" key="1">
    <source>
        <dbReference type="SAM" id="SignalP"/>
    </source>
</evidence>
<protein>
    <submittedName>
        <fullName evidence="2">Uncharacterized protein</fullName>
    </submittedName>
</protein>
<dbReference type="OrthoDB" id="1440979at2"/>
<dbReference type="EMBL" id="VOSB01000011">
    <property type="protein sequence ID" value="TXE17653.1"/>
    <property type="molecule type" value="Genomic_DNA"/>
</dbReference>
<accession>A0A5C7B928</accession>
<proteinExistence type="predicted"/>
<evidence type="ECO:0000313" key="2">
    <source>
        <dbReference type="EMBL" id="TXE17653.1"/>
    </source>
</evidence>
<evidence type="ECO:0000313" key="3">
    <source>
        <dbReference type="Proteomes" id="UP000321938"/>
    </source>
</evidence>
<reference evidence="2 3" key="1">
    <citation type="submission" date="2019-08" db="EMBL/GenBank/DDBJ databases">
        <title>Genome of Psychroserpens burtonensis ACAM 167.</title>
        <authorList>
            <person name="Bowman J.P."/>
        </authorList>
    </citation>
    <scope>NUCLEOTIDE SEQUENCE [LARGE SCALE GENOMIC DNA]</scope>
    <source>
        <strain evidence="2 3">ACAM 167</strain>
    </source>
</reference>
<keyword evidence="1" id="KW-0732">Signal</keyword>
<feature type="chain" id="PRO_5022876867" evidence="1">
    <location>
        <begin position="21"/>
        <end position="123"/>
    </location>
</feature>
<dbReference type="STRING" id="1123037.GCA_000425305_01619"/>
<comment type="caution">
    <text evidence="2">The sequence shown here is derived from an EMBL/GenBank/DDBJ whole genome shotgun (WGS) entry which is preliminary data.</text>
</comment>